<dbReference type="AlphaFoldDB" id="W9YKX9"/>
<keyword evidence="5" id="KW-0539">Nucleus</keyword>
<evidence type="ECO:0000256" key="4">
    <source>
        <dbReference type="ARBA" id="ARBA00023163"/>
    </source>
</evidence>
<feature type="region of interest" description="Disordered" evidence="6">
    <location>
        <begin position="582"/>
        <end position="611"/>
    </location>
</feature>
<feature type="compositionally biased region" description="Low complexity" evidence="6">
    <location>
        <begin position="589"/>
        <end position="599"/>
    </location>
</feature>
<dbReference type="InterPro" id="IPR021858">
    <property type="entry name" value="Fun_TF"/>
</dbReference>
<dbReference type="Proteomes" id="UP000019478">
    <property type="component" value="Unassembled WGS sequence"/>
</dbReference>
<dbReference type="SUPFAM" id="SSF57701">
    <property type="entry name" value="Zn2/Cys6 DNA-binding domain"/>
    <property type="match status" value="1"/>
</dbReference>
<dbReference type="Gene3D" id="4.10.240.10">
    <property type="entry name" value="Zn(2)-C6 fungal-type DNA-binding domain"/>
    <property type="match status" value="1"/>
</dbReference>
<dbReference type="SMART" id="SM00066">
    <property type="entry name" value="GAL4"/>
    <property type="match status" value="1"/>
</dbReference>
<dbReference type="eggNOG" id="ENOG502SIMT">
    <property type="taxonomic scope" value="Eukaryota"/>
</dbReference>
<dbReference type="GO" id="GO:0000981">
    <property type="term" value="F:DNA-binding transcription factor activity, RNA polymerase II-specific"/>
    <property type="evidence" value="ECO:0007669"/>
    <property type="project" value="InterPro"/>
</dbReference>
<dbReference type="PANTHER" id="PTHR37534">
    <property type="entry name" value="TRANSCRIPTIONAL ACTIVATOR PROTEIN UGA3"/>
    <property type="match status" value="1"/>
</dbReference>
<keyword evidence="2" id="KW-0805">Transcription regulation</keyword>
<protein>
    <recommendedName>
        <fullName evidence="7">Zn(2)-C6 fungal-type domain-containing protein</fullName>
    </recommendedName>
</protein>
<evidence type="ECO:0000313" key="8">
    <source>
        <dbReference type="EMBL" id="EXJ82914.1"/>
    </source>
</evidence>
<dbReference type="PANTHER" id="PTHR37534:SF11">
    <property type="entry name" value="ZN(II)2CYS6 TRANSCRIPTION FACTOR (EUROFUNG)"/>
    <property type="match status" value="1"/>
</dbReference>
<gene>
    <name evidence="8" type="ORF">A1O3_06730</name>
</gene>
<dbReference type="GO" id="GO:0005634">
    <property type="term" value="C:nucleus"/>
    <property type="evidence" value="ECO:0007669"/>
    <property type="project" value="UniProtKB-SubCell"/>
</dbReference>
<reference evidence="8 9" key="1">
    <citation type="submission" date="2013-03" db="EMBL/GenBank/DDBJ databases">
        <title>The Genome Sequence of Capronia epimyces CBS 606.96.</title>
        <authorList>
            <consortium name="The Broad Institute Genomics Platform"/>
            <person name="Cuomo C."/>
            <person name="de Hoog S."/>
            <person name="Gorbushina A."/>
            <person name="Walker B."/>
            <person name="Young S.K."/>
            <person name="Zeng Q."/>
            <person name="Gargeya S."/>
            <person name="Fitzgerald M."/>
            <person name="Haas B."/>
            <person name="Abouelleil A."/>
            <person name="Allen A.W."/>
            <person name="Alvarado L."/>
            <person name="Arachchi H.M."/>
            <person name="Berlin A.M."/>
            <person name="Chapman S.B."/>
            <person name="Gainer-Dewar J."/>
            <person name="Goldberg J."/>
            <person name="Griggs A."/>
            <person name="Gujja S."/>
            <person name="Hansen M."/>
            <person name="Howarth C."/>
            <person name="Imamovic A."/>
            <person name="Ireland A."/>
            <person name="Larimer J."/>
            <person name="McCowan C."/>
            <person name="Murphy C."/>
            <person name="Pearson M."/>
            <person name="Poon T.W."/>
            <person name="Priest M."/>
            <person name="Roberts A."/>
            <person name="Saif S."/>
            <person name="Shea T."/>
            <person name="Sisk P."/>
            <person name="Sykes S."/>
            <person name="Wortman J."/>
            <person name="Nusbaum C."/>
            <person name="Birren B."/>
        </authorList>
    </citation>
    <scope>NUCLEOTIDE SEQUENCE [LARGE SCALE GENOMIC DNA]</scope>
    <source>
        <strain evidence="8 9">CBS 606.96</strain>
    </source>
</reference>
<name>W9YKX9_9EURO</name>
<feature type="region of interest" description="Disordered" evidence="6">
    <location>
        <begin position="156"/>
        <end position="179"/>
    </location>
</feature>
<dbReference type="GO" id="GO:0000976">
    <property type="term" value="F:transcription cis-regulatory region binding"/>
    <property type="evidence" value="ECO:0007669"/>
    <property type="project" value="TreeGrafter"/>
</dbReference>
<keyword evidence="3" id="KW-0238">DNA-binding</keyword>
<comment type="caution">
    <text evidence="8">The sequence shown here is derived from an EMBL/GenBank/DDBJ whole genome shotgun (WGS) entry which is preliminary data.</text>
</comment>
<evidence type="ECO:0000256" key="5">
    <source>
        <dbReference type="ARBA" id="ARBA00023242"/>
    </source>
</evidence>
<evidence type="ECO:0000256" key="1">
    <source>
        <dbReference type="ARBA" id="ARBA00004123"/>
    </source>
</evidence>
<evidence type="ECO:0000256" key="6">
    <source>
        <dbReference type="SAM" id="MobiDB-lite"/>
    </source>
</evidence>
<accession>W9YKX9</accession>
<keyword evidence="4" id="KW-0804">Transcription</keyword>
<dbReference type="CDD" id="cd00067">
    <property type="entry name" value="GAL4"/>
    <property type="match status" value="1"/>
</dbReference>
<feature type="compositionally biased region" description="Basic and acidic residues" evidence="6">
    <location>
        <begin position="601"/>
        <end position="611"/>
    </location>
</feature>
<dbReference type="EMBL" id="AMGY01000005">
    <property type="protein sequence ID" value="EXJ82914.1"/>
    <property type="molecule type" value="Genomic_DNA"/>
</dbReference>
<dbReference type="GO" id="GO:0045944">
    <property type="term" value="P:positive regulation of transcription by RNA polymerase II"/>
    <property type="evidence" value="ECO:0007669"/>
    <property type="project" value="TreeGrafter"/>
</dbReference>
<keyword evidence="9" id="KW-1185">Reference proteome</keyword>
<dbReference type="GeneID" id="19170837"/>
<comment type="subcellular location">
    <subcellularLocation>
        <location evidence="1">Nucleus</location>
    </subcellularLocation>
</comment>
<evidence type="ECO:0000313" key="9">
    <source>
        <dbReference type="Proteomes" id="UP000019478"/>
    </source>
</evidence>
<proteinExistence type="predicted"/>
<organism evidence="8 9">
    <name type="scientific">Capronia epimyces CBS 606.96</name>
    <dbReference type="NCBI Taxonomy" id="1182542"/>
    <lineage>
        <taxon>Eukaryota</taxon>
        <taxon>Fungi</taxon>
        <taxon>Dikarya</taxon>
        <taxon>Ascomycota</taxon>
        <taxon>Pezizomycotina</taxon>
        <taxon>Eurotiomycetes</taxon>
        <taxon>Chaetothyriomycetidae</taxon>
        <taxon>Chaetothyriales</taxon>
        <taxon>Herpotrichiellaceae</taxon>
        <taxon>Capronia</taxon>
    </lineage>
</organism>
<dbReference type="Pfam" id="PF11951">
    <property type="entry name" value="Fungal_trans_2"/>
    <property type="match status" value="1"/>
</dbReference>
<evidence type="ECO:0000259" key="7">
    <source>
        <dbReference type="SMART" id="SM00066"/>
    </source>
</evidence>
<dbReference type="Pfam" id="PF00172">
    <property type="entry name" value="Zn_clus"/>
    <property type="match status" value="1"/>
</dbReference>
<dbReference type="OrthoDB" id="39175at2759"/>
<dbReference type="InterPro" id="IPR001138">
    <property type="entry name" value="Zn2Cys6_DnaBD"/>
</dbReference>
<dbReference type="HOGENOM" id="CLU_014597_0_0_1"/>
<feature type="domain" description="Zn(2)-C6 fungal-type" evidence="7">
    <location>
        <begin position="7"/>
        <end position="47"/>
    </location>
</feature>
<dbReference type="GO" id="GO:0008270">
    <property type="term" value="F:zinc ion binding"/>
    <property type="evidence" value="ECO:0007669"/>
    <property type="project" value="InterPro"/>
</dbReference>
<evidence type="ECO:0000256" key="2">
    <source>
        <dbReference type="ARBA" id="ARBA00023015"/>
    </source>
</evidence>
<dbReference type="InterPro" id="IPR036864">
    <property type="entry name" value="Zn2-C6_fun-type_DNA-bd_sf"/>
</dbReference>
<feature type="region of interest" description="Disordered" evidence="6">
    <location>
        <begin position="59"/>
        <end position="87"/>
    </location>
</feature>
<evidence type="ECO:0000256" key="3">
    <source>
        <dbReference type="ARBA" id="ARBA00023125"/>
    </source>
</evidence>
<dbReference type="RefSeq" id="XP_007735037.1">
    <property type="nucleotide sequence ID" value="XM_007736847.1"/>
</dbReference>
<sequence>MFLVSERRTKHPRSQKVKCDEGQPSCHQCRRRGLECPGYKRGLHWVQHRELSGSGLKVITTPKNRTKSPGHLPLADAAETEPGQVPSGLESGLWSVLLGVLDVEEQEQQQQPLDRDLFLLASPTADAKEDHGHGSSPRDQPFQAQSTDIQEMVPYSKHGYDNDLGNDPDPPRNHPSIRPSVQDTTTFLVEYYFSNVCPLLSCFDSPSNPFRFEIANMIRSSPALSNCIQAMSAAHLSQLQPSRHREGLELQNAAVRSISDSVANLAEVSEDLMISVILLGVTQPWHDRYATGSEHFAGARTLCAPWLSKQIARGPSAQIDFIIPMLIYWEMLASFVMEDGSGVIECLESYHFGDLNSSGSISTSTLLSNRSARPQTGGVSKIKPHPITGATPEIFVLFAKVGHLVRRRTLELQTMGKSIDSNTDKWDHWSACRPQALKEVEEVEEALLTYETLLLKNVECTNDTRTPVADLLHIAEAYRCAALLQVYRAFPSLLRMRLSSVQDQSGDSASPLSALPEGDYPICLPSPSDTSANAPENSVDQFLFALATKILKSIAETSTESGTRTIMPLILVMAANELRLPKDGESESESASTSASASAPDGRETNGEEPHSDSVAYWRRFLWSRLNGCVRYLSVQPMNTTLDIVKELWKELDSGRRVFWLEVVLENGWETLMG</sequence>
<feature type="region of interest" description="Disordered" evidence="6">
    <location>
        <begin position="126"/>
        <end position="145"/>
    </location>
</feature>
<dbReference type="STRING" id="1182542.W9YKX9"/>